<keyword evidence="1" id="KW-0808">Transferase</keyword>
<name>A0A699ZXW5_HAELA</name>
<dbReference type="Proteomes" id="UP000485058">
    <property type="component" value="Unassembled WGS sequence"/>
</dbReference>
<accession>A0A699ZXW5</accession>
<dbReference type="EMBL" id="BLLF01003498">
    <property type="protein sequence ID" value="GFH27503.1"/>
    <property type="molecule type" value="Genomic_DNA"/>
</dbReference>
<reference evidence="1 2" key="1">
    <citation type="submission" date="2020-02" db="EMBL/GenBank/DDBJ databases">
        <title>Draft genome sequence of Haematococcus lacustris strain NIES-144.</title>
        <authorList>
            <person name="Morimoto D."/>
            <person name="Nakagawa S."/>
            <person name="Yoshida T."/>
            <person name="Sawayama S."/>
        </authorList>
    </citation>
    <scope>NUCLEOTIDE SEQUENCE [LARGE SCALE GENOMIC DNA]</scope>
    <source>
        <strain evidence="1 2">NIES-144</strain>
    </source>
</reference>
<dbReference type="GO" id="GO:0016740">
    <property type="term" value="F:transferase activity"/>
    <property type="evidence" value="ECO:0007669"/>
    <property type="project" value="UniProtKB-KW"/>
</dbReference>
<protein>
    <submittedName>
        <fullName evidence="1">N-acetyltransferase domain-containing protein</fullName>
    </submittedName>
</protein>
<sequence length="82" mass="9208">MPVARELLSHCNIPYVLDKVLCFEEGRCLIDTQFFVDHTDVNNILATTLDTQWELGGLEEGKEFFAFTFAASPTVTHTCLPS</sequence>
<evidence type="ECO:0000313" key="1">
    <source>
        <dbReference type="EMBL" id="GFH27503.1"/>
    </source>
</evidence>
<evidence type="ECO:0000313" key="2">
    <source>
        <dbReference type="Proteomes" id="UP000485058"/>
    </source>
</evidence>
<keyword evidence="2" id="KW-1185">Reference proteome</keyword>
<proteinExistence type="predicted"/>
<gene>
    <name evidence="1" type="ORF">HaLaN_25833</name>
</gene>
<comment type="caution">
    <text evidence="1">The sequence shown here is derived from an EMBL/GenBank/DDBJ whole genome shotgun (WGS) entry which is preliminary data.</text>
</comment>
<dbReference type="AlphaFoldDB" id="A0A699ZXW5"/>
<organism evidence="1 2">
    <name type="scientific">Haematococcus lacustris</name>
    <name type="common">Green alga</name>
    <name type="synonym">Haematococcus pluvialis</name>
    <dbReference type="NCBI Taxonomy" id="44745"/>
    <lineage>
        <taxon>Eukaryota</taxon>
        <taxon>Viridiplantae</taxon>
        <taxon>Chlorophyta</taxon>
        <taxon>core chlorophytes</taxon>
        <taxon>Chlorophyceae</taxon>
        <taxon>CS clade</taxon>
        <taxon>Chlamydomonadales</taxon>
        <taxon>Haematococcaceae</taxon>
        <taxon>Haematococcus</taxon>
    </lineage>
</organism>